<proteinExistence type="predicted"/>
<reference evidence="2" key="1">
    <citation type="journal article" date="2020" name="bioRxiv">
        <title>Chromosome-level reference genome of the European wasp spider Argiope bruennichi: a resource for studies on range expansion and evolutionary adaptation.</title>
        <authorList>
            <person name="Sheffer M.M."/>
            <person name="Hoppe A."/>
            <person name="Krehenwinkel H."/>
            <person name="Uhl G."/>
            <person name="Kuss A.W."/>
            <person name="Jensen L."/>
            <person name="Jensen C."/>
            <person name="Gillespie R.G."/>
            <person name="Hoff K.J."/>
            <person name="Prost S."/>
        </authorList>
    </citation>
    <scope>NUCLEOTIDE SEQUENCE</scope>
</reference>
<accession>A0A8T0E583</accession>
<dbReference type="EMBL" id="JABXBU010002230">
    <property type="protein sequence ID" value="KAF8766664.1"/>
    <property type="molecule type" value="Genomic_DNA"/>
</dbReference>
<dbReference type="AlphaFoldDB" id="A0A8T0E583"/>
<feature type="compositionally biased region" description="Polar residues" evidence="1">
    <location>
        <begin position="77"/>
        <end position="89"/>
    </location>
</feature>
<dbReference type="Proteomes" id="UP000807504">
    <property type="component" value="Unassembled WGS sequence"/>
</dbReference>
<protein>
    <submittedName>
        <fullName evidence="2">Uncharacterized protein</fullName>
    </submittedName>
</protein>
<evidence type="ECO:0000313" key="2">
    <source>
        <dbReference type="EMBL" id="KAF8766664.1"/>
    </source>
</evidence>
<sequence>MSWDAHSSLARYSRLLLAYGDESRRLNRRSLCRPHPSDRASATAPLRLVLDVLPDIAHGAGGVVRVLHQHRPHERQCGSSVFARTTAPGSSLAPAAL</sequence>
<comment type="caution">
    <text evidence="2">The sequence shown here is derived from an EMBL/GenBank/DDBJ whole genome shotgun (WGS) entry which is preliminary data.</text>
</comment>
<evidence type="ECO:0000256" key="1">
    <source>
        <dbReference type="SAM" id="MobiDB-lite"/>
    </source>
</evidence>
<evidence type="ECO:0000313" key="3">
    <source>
        <dbReference type="Proteomes" id="UP000807504"/>
    </source>
</evidence>
<feature type="region of interest" description="Disordered" evidence="1">
    <location>
        <begin position="77"/>
        <end position="97"/>
    </location>
</feature>
<gene>
    <name evidence="2" type="ORF">HNY73_019708</name>
</gene>
<organism evidence="2 3">
    <name type="scientific">Argiope bruennichi</name>
    <name type="common">Wasp spider</name>
    <name type="synonym">Aranea bruennichi</name>
    <dbReference type="NCBI Taxonomy" id="94029"/>
    <lineage>
        <taxon>Eukaryota</taxon>
        <taxon>Metazoa</taxon>
        <taxon>Ecdysozoa</taxon>
        <taxon>Arthropoda</taxon>
        <taxon>Chelicerata</taxon>
        <taxon>Arachnida</taxon>
        <taxon>Araneae</taxon>
        <taxon>Araneomorphae</taxon>
        <taxon>Entelegynae</taxon>
        <taxon>Araneoidea</taxon>
        <taxon>Araneidae</taxon>
        <taxon>Argiope</taxon>
    </lineage>
</organism>
<reference evidence="2" key="2">
    <citation type="submission" date="2020-06" db="EMBL/GenBank/DDBJ databases">
        <authorList>
            <person name="Sheffer M."/>
        </authorList>
    </citation>
    <scope>NUCLEOTIDE SEQUENCE</scope>
</reference>
<keyword evidence="3" id="KW-1185">Reference proteome</keyword>
<name>A0A8T0E583_ARGBR</name>